<proteinExistence type="predicted"/>
<dbReference type="EMBL" id="JAPWTK010000094">
    <property type="protein sequence ID" value="KAJ8950811.1"/>
    <property type="molecule type" value="Genomic_DNA"/>
</dbReference>
<dbReference type="AlphaFoldDB" id="A0AAV8YHW7"/>
<dbReference type="Proteomes" id="UP001162162">
    <property type="component" value="Unassembled WGS sequence"/>
</dbReference>
<gene>
    <name evidence="1" type="ORF">NQ318_012673</name>
</gene>
<evidence type="ECO:0000313" key="2">
    <source>
        <dbReference type="Proteomes" id="UP001162162"/>
    </source>
</evidence>
<name>A0AAV8YHW7_9CUCU</name>
<comment type="caution">
    <text evidence="1">The sequence shown here is derived from an EMBL/GenBank/DDBJ whole genome shotgun (WGS) entry which is preliminary data.</text>
</comment>
<keyword evidence="2" id="KW-1185">Reference proteome</keyword>
<sequence>MKTTPSYNRKLKKTALIAKKLTMPSFFGKSEGNCTARGAPYKRRIQRVKLCFIMQPATAIRRL</sequence>
<accession>A0AAV8YHW7</accession>
<organism evidence="1 2">
    <name type="scientific">Aromia moschata</name>
    <dbReference type="NCBI Taxonomy" id="1265417"/>
    <lineage>
        <taxon>Eukaryota</taxon>
        <taxon>Metazoa</taxon>
        <taxon>Ecdysozoa</taxon>
        <taxon>Arthropoda</taxon>
        <taxon>Hexapoda</taxon>
        <taxon>Insecta</taxon>
        <taxon>Pterygota</taxon>
        <taxon>Neoptera</taxon>
        <taxon>Endopterygota</taxon>
        <taxon>Coleoptera</taxon>
        <taxon>Polyphaga</taxon>
        <taxon>Cucujiformia</taxon>
        <taxon>Chrysomeloidea</taxon>
        <taxon>Cerambycidae</taxon>
        <taxon>Cerambycinae</taxon>
        <taxon>Callichromatini</taxon>
        <taxon>Aromia</taxon>
    </lineage>
</organism>
<reference evidence="1" key="1">
    <citation type="journal article" date="2023" name="Insect Mol. Biol.">
        <title>Genome sequencing provides insights into the evolution of gene families encoding plant cell wall-degrading enzymes in longhorned beetles.</title>
        <authorList>
            <person name="Shin N.R."/>
            <person name="Okamura Y."/>
            <person name="Kirsch R."/>
            <person name="Pauchet Y."/>
        </authorList>
    </citation>
    <scope>NUCLEOTIDE SEQUENCE</scope>
    <source>
        <strain evidence="1">AMC_N1</strain>
    </source>
</reference>
<evidence type="ECO:0000313" key="1">
    <source>
        <dbReference type="EMBL" id="KAJ8950811.1"/>
    </source>
</evidence>
<protein>
    <submittedName>
        <fullName evidence="1">Uncharacterized protein</fullName>
    </submittedName>
</protein>